<sequence>MRGRCAAVVGGIPGRRRLMRLVCLPGLDGTADMFSRFAERAAAHFTAVDCVAYPRDRVMDYAALEAFARKALPASEPFVLLGESFSGPVAMRIAASPPPNLAALVLSTTFARQPMPWLSMFAALTRIAPVHTVPVAWAMPWLLGRWSTPDLRRTLAAALSNVHADVLRARMRAALETDVIARAAAITVPTLVLRATEDRLLTRRAAEALQRVLPNARVVDIAGPHLLLQANADDALRAITGFV</sequence>
<dbReference type="InterPro" id="IPR029058">
    <property type="entry name" value="AB_hydrolase_fold"/>
</dbReference>
<evidence type="ECO:0000313" key="3">
    <source>
        <dbReference type="Proteomes" id="UP000479692"/>
    </source>
</evidence>
<dbReference type="SUPFAM" id="SSF53474">
    <property type="entry name" value="alpha/beta-Hydrolases"/>
    <property type="match status" value="1"/>
</dbReference>
<name>A0A7C9I777_9GAMM</name>
<gene>
    <name evidence="2" type="ORF">GN331_14780</name>
</gene>
<organism evidence="2 3">
    <name type="scientific">Noviluteimonas gilva</name>
    <dbReference type="NCBI Taxonomy" id="2682097"/>
    <lineage>
        <taxon>Bacteria</taxon>
        <taxon>Pseudomonadati</taxon>
        <taxon>Pseudomonadota</taxon>
        <taxon>Gammaproteobacteria</taxon>
        <taxon>Lysobacterales</taxon>
        <taxon>Lysobacteraceae</taxon>
        <taxon>Noviluteimonas</taxon>
    </lineage>
</organism>
<proteinExistence type="predicted"/>
<accession>A0A7C9I777</accession>
<reference evidence="2 3" key="1">
    <citation type="submission" date="2019-12" db="EMBL/GenBank/DDBJ databases">
        <authorList>
            <person name="Xu J."/>
        </authorList>
    </citation>
    <scope>NUCLEOTIDE SEQUENCE [LARGE SCALE GENOMIC DNA]</scope>
    <source>
        <strain evidence="2 3">HX-5-24</strain>
    </source>
</reference>
<keyword evidence="2" id="KW-0378">Hydrolase</keyword>
<dbReference type="AlphaFoldDB" id="A0A7C9I777"/>
<dbReference type="Gene3D" id="3.40.50.1820">
    <property type="entry name" value="alpha/beta hydrolase"/>
    <property type="match status" value="1"/>
</dbReference>
<dbReference type="Proteomes" id="UP000479692">
    <property type="component" value="Unassembled WGS sequence"/>
</dbReference>
<dbReference type="Pfam" id="PF12697">
    <property type="entry name" value="Abhydrolase_6"/>
    <property type="match status" value="1"/>
</dbReference>
<dbReference type="PANTHER" id="PTHR22753">
    <property type="entry name" value="TRANSMEMBRANE PROTEIN 68"/>
    <property type="match status" value="1"/>
</dbReference>
<evidence type="ECO:0000259" key="1">
    <source>
        <dbReference type="Pfam" id="PF12697"/>
    </source>
</evidence>
<comment type="caution">
    <text evidence="2">The sequence shown here is derived from an EMBL/GenBank/DDBJ whole genome shotgun (WGS) entry which is preliminary data.</text>
</comment>
<dbReference type="GO" id="GO:0016020">
    <property type="term" value="C:membrane"/>
    <property type="evidence" value="ECO:0007669"/>
    <property type="project" value="TreeGrafter"/>
</dbReference>
<dbReference type="GO" id="GO:0016787">
    <property type="term" value="F:hydrolase activity"/>
    <property type="evidence" value="ECO:0007669"/>
    <property type="project" value="UniProtKB-KW"/>
</dbReference>
<protein>
    <submittedName>
        <fullName evidence="2">Alpha/beta hydrolase</fullName>
    </submittedName>
</protein>
<feature type="domain" description="AB hydrolase-1" evidence="1">
    <location>
        <begin position="21"/>
        <end position="232"/>
    </location>
</feature>
<keyword evidence="3" id="KW-1185">Reference proteome</keyword>
<dbReference type="PANTHER" id="PTHR22753:SF14">
    <property type="entry name" value="MONOACYLGLYCEROL_DIACYLGLYCEROL O-ACYLTRANSFERASE"/>
    <property type="match status" value="1"/>
</dbReference>
<dbReference type="InterPro" id="IPR000073">
    <property type="entry name" value="AB_hydrolase_1"/>
</dbReference>
<evidence type="ECO:0000313" key="2">
    <source>
        <dbReference type="EMBL" id="MUV15469.1"/>
    </source>
</evidence>
<dbReference type="EMBL" id="WOXT01000005">
    <property type="protein sequence ID" value="MUV15469.1"/>
    <property type="molecule type" value="Genomic_DNA"/>
</dbReference>